<dbReference type="OrthoDB" id="9793626at2"/>
<dbReference type="InterPro" id="IPR050857">
    <property type="entry name" value="D-2-hydroxyacid_DH"/>
</dbReference>
<dbReference type="InterPro" id="IPR006140">
    <property type="entry name" value="D-isomer_DH_NAD-bd"/>
</dbReference>
<evidence type="ECO:0000256" key="3">
    <source>
        <dbReference type="ARBA" id="ARBA00023027"/>
    </source>
</evidence>
<feature type="domain" description="D-isomer specific 2-hydroxyacid dehydrogenase NAD-binding" evidence="6">
    <location>
        <begin position="111"/>
        <end position="289"/>
    </location>
</feature>
<dbReference type="InterPro" id="IPR029753">
    <property type="entry name" value="D-isomer_DH_CS"/>
</dbReference>
<dbReference type="EMBL" id="CP031417">
    <property type="protein sequence ID" value="AXK81349.1"/>
    <property type="molecule type" value="Genomic_DNA"/>
</dbReference>
<dbReference type="AlphaFoldDB" id="A0A345ZWQ2"/>
<dbReference type="PANTHER" id="PTHR42789">
    <property type="entry name" value="D-ISOMER SPECIFIC 2-HYDROXYACID DEHYDROGENASE FAMILY PROTEIN (AFU_ORTHOLOGUE AFUA_6G10090)"/>
    <property type="match status" value="1"/>
</dbReference>
<dbReference type="SUPFAM" id="SSF51735">
    <property type="entry name" value="NAD(P)-binding Rossmann-fold domains"/>
    <property type="match status" value="1"/>
</dbReference>
<proteinExistence type="inferred from homology"/>
<dbReference type="Proteomes" id="UP000254889">
    <property type="component" value="Chromosome"/>
</dbReference>
<dbReference type="FunFam" id="3.40.50.720:FF:000203">
    <property type="entry name" value="D-3-phosphoglycerate dehydrogenase (SerA)"/>
    <property type="match status" value="1"/>
</dbReference>
<dbReference type="PROSITE" id="PS00671">
    <property type="entry name" value="D_2_HYDROXYACID_DH_3"/>
    <property type="match status" value="1"/>
</dbReference>
<keyword evidence="2 4" id="KW-0560">Oxidoreductase</keyword>
<gene>
    <name evidence="7" type="ORF">DW352_13005</name>
</gene>
<organism evidence="7 8">
    <name type="scientific">Pseudolabrys taiwanensis</name>
    <dbReference type="NCBI Taxonomy" id="331696"/>
    <lineage>
        <taxon>Bacteria</taxon>
        <taxon>Pseudomonadati</taxon>
        <taxon>Pseudomonadota</taxon>
        <taxon>Alphaproteobacteria</taxon>
        <taxon>Hyphomicrobiales</taxon>
        <taxon>Xanthobacteraceae</taxon>
        <taxon>Pseudolabrys</taxon>
    </lineage>
</organism>
<keyword evidence="8" id="KW-1185">Reference proteome</keyword>
<dbReference type="CDD" id="cd05301">
    <property type="entry name" value="GDH"/>
    <property type="match status" value="1"/>
</dbReference>
<dbReference type="SUPFAM" id="SSF52283">
    <property type="entry name" value="Formate/glycerate dehydrogenase catalytic domain-like"/>
    <property type="match status" value="1"/>
</dbReference>
<dbReference type="InterPro" id="IPR036291">
    <property type="entry name" value="NAD(P)-bd_dom_sf"/>
</dbReference>
<dbReference type="Pfam" id="PF00389">
    <property type="entry name" value="2-Hacid_dh"/>
    <property type="match status" value="1"/>
</dbReference>
<reference evidence="7 8" key="1">
    <citation type="submission" date="2018-07" db="EMBL/GenBank/DDBJ databases">
        <authorList>
            <person name="Quirk P.G."/>
            <person name="Krulwich T.A."/>
        </authorList>
    </citation>
    <scope>NUCLEOTIDE SEQUENCE [LARGE SCALE GENOMIC DNA]</scope>
    <source>
        <strain evidence="7 8">CC-BB4</strain>
    </source>
</reference>
<dbReference type="InterPro" id="IPR006139">
    <property type="entry name" value="D-isomer_2_OHA_DH_cat_dom"/>
</dbReference>
<dbReference type="PANTHER" id="PTHR42789:SF1">
    <property type="entry name" value="D-ISOMER SPECIFIC 2-HYDROXYACID DEHYDROGENASE FAMILY PROTEIN (AFU_ORTHOLOGUE AFUA_6G10090)"/>
    <property type="match status" value="1"/>
</dbReference>
<dbReference type="GO" id="GO:0051287">
    <property type="term" value="F:NAD binding"/>
    <property type="evidence" value="ECO:0007669"/>
    <property type="project" value="InterPro"/>
</dbReference>
<dbReference type="KEGG" id="ptaw:DW352_13005"/>
<evidence type="ECO:0000313" key="8">
    <source>
        <dbReference type="Proteomes" id="UP000254889"/>
    </source>
</evidence>
<comment type="similarity">
    <text evidence="1 4">Belongs to the D-isomer specific 2-hydroxyacid dehydrogenase family.</text>
</comment>
<dbReference type="Pfam" id="PF02826">
    <property type="entry name" value="2-Hacid_dh_C"/>
    <property type="match status" value="1"/>
</dbReference>
<protein>
    <submittedName>
        <fullName evidence="7">D-glycerate dehydrogenase</fullName>
    </submittedName>
</protein>
<evidence type="ECO:0000256" key="1">
    <source>
        <dbReference type="ARBA" id="ARBA00005854"/>
    </source>
</evidence>
<accession>A0A345ZWQ2</accession>
<dbReference type="GO" id="GO:0016616">
    <property type="term" value="F:oxidoreductase activity, acting on the CH-OH group of donors, NAD or NADP as acceptor"/>
    <property type="evidence" value="ECO:0007669"/>
    <property type="project" value="InterPro"/>
</dbReference>
<evidence type="ECO:0000259" key="5">
    <source>
        <dbReference type="Pfam" id="PF00389"/>
    </source>
</evidence>
<evidence type="ECO:0000256" key="2">
    <source>
        <dbReference type="ARBA" id="ARBA00023002"/>
    </source>
</evidence>
<dbReference type="RefSeq" id="WP_115691728.1">
    <property type="nucleotide sequence ID" value="NZ_CP031417.1"/>
</dbReference>
<evidence type="ECO:0000256" key="4">
    <source>
        <dbReference type="RuleBase" id="RU003719"/>
    </source>
</evidence>
<dbReference type="Gene3D" id="3.40.50.720">
    <property type="entry name" value="NAD(P)-binding Rossmann-like Domain"/>
    <property type="match status" value="2"/>
</dbReference>
<evidence type="ECO:0000313" key="7">
    <source>
        <dbReference type="EMBL" id="AXK81349.1"/>
    </source>
</evidence>
<feature type="domain" description="D-isomer specific 2-hydroxyacid dehydrogenase catalytic" evidence="5">
    <location>
        <begin position="6"/>
        <end position="320"/>
    </location>
</feature>
<evidence type="ECO:0000259" key="6">
    <source>
        <dbReference type="Pfam" id="PF02826"/>
    </source>
</evidence>
<keyword evidence="3" id="KW-0520">NAD</keyword>
<sequence length="329" mass="35747">MSRPRVFVTQPIAESALARLRARADVEVNEDSSKIIPKDRLIDGVRRADILMPRLHDVVDREVLTANPDLKAVSSMNITQDNIDLAAATELGIPVTNITAMVTDATADIAFGLLLAAARNIALGDKLFRQGVYPGSQSNHLAGYAVSGKTLGLVGFGRIGQAVARRGRGFGMNIIYCDPRRLPAEEEAKCEARHMSFEDVLREADFISLHPQLSPETRHLMSDAQFALMKKTAFIINTARGPVIEEAALVRALQAKEIAGAGLDVYEFEPRVAPELVAMPNVVLTPHLGSGVLELRETMAHVVVDNTIALIDGTPPVSCFNPQVLRKLF</sequence>
<name>A0A345ZWQ2_9HYPH</name>